<dbReference type="AlphaFoldDB" id="A0A939HG54"/>
<gene>
    <name evidence="10" type="ORF">J1902_01630</name>
</gene>
<sequence length="81" mass="8572">MSTAVTETYCGHCGEASSGEPSGVGAAPDGGTPTSDAHQSCAQRLAMEPPRYCADCRRRMKVQVTPLGWTAECSRHGKRES</sequence>
<dbReference type="RefSeq" id="WP_207614494.1">
    <property type="nucleotide sequence ID" value="NZ_JAFNLL010000002.1"/>
</dbReference>
<accession>A0A939HG54</accession>
<comment type="function">
    <text evidence="5">Required for the activity of the biotin synthase BioB.</text>
</comment>
<keyword evidence="3" id="KW-0093">Biotin biosynthesis</keyword>
<evidence type="ECO:0000259" key="9">
    <source>
        <dbReference type="Pfam" id="PF26519"/>
    </source>
</evidence>
<dbReference type="InterPro" id="IPR058605">
    <property type="entry name" value="BsaP_C"/>
</dbReference>
<evidence type="ECO:0000313" key="10">
    <source>
        <dbReference type="EMBL" id="MBO1266693.1"/>
    </source>
</evidence>
<evidence type="ECO:0000256" key="2">
    <source>
        <dbReference type="ARBA" id="ARBA00022723"/>
    </source>
</evidence>
<comment type="cofactor">
    <cofactor evidence="1">
        <name>iron-sulfur cluster</name>
        <dbReference type="ChEBI" id="CHEBI:30408"/>
    </cofactor>
</comment>
<protein>
    <recommendedName>
        <fullName evidence="7">Biotin synthase auxiliary protein</fullName>
    </recommendedName>
</protein>
<evidence type="ECO:0000256" key="1">
    <source>
        <dbReference type="ARBA" id="ARBA00001915"/>
    </source>
</evidence>
<evidence type="ECO:0000256" key="3">
    <source>
        <dbReference type="ARBA" id="ARBA00022756"/>
    </source>
</evidence>
<comment type="similarity">
    <text evidence="6">Belongs to the BsaP family.</text>
</comment>
<proteinExistence type="inferred from homology"/>
<feature type="domain" description="Biotin synthase auxiliary protein C-terminal" evidence="9">
    <location>
        <begin position="60"/>
        <end position="81"/>
    </location>
</feature>
<name>A0A939HG54_9MICC</name>
<keyword evidence="11" id="KW-1185">Reference proteome</keyword>
<feature type="region of interest" description="Disordered" evidence="8">
    <location>
        <begin position="13"/>
        <end position="41"/>
    </location>
</feature>
<evidence type="ECO:0000256" key="8">
    <source>
        <dbReference type="SAM" id="MobiDB-lite"/>
    </source>
</evidence>
<dbReference type="EMBL" id="JAFNLL010000002">
    <property type="protein sequence ID" value="MBO1266693.1"/>
    <property type="molecule type" value="Genomic_DNA"/>
</dbReference>
<organism evidence="10 11">
    <name type="scientific">Arthrobacter cavernae</name>
    <dbReference type="NCBI Taxonomy" id="2817681"/>
    <lineage>
        <taxon>Bacteria</taxon>
        <taxon>Bacillati</taxon>
        <taxon>Actinomycetota</taxon>
        <taxon>Actinomycetes</taxon>
        <taxon>Micrococcales</taxon>
        <taxon>Micrococcaceae</taxon>
        <taxon>Arthrobacter</taxon>
    </lineage>
</organism>
<evidence type="ECO:0000256" key="5">
    <source>
        <dbReference type="ARBA" id="ARBA00093761"/>
    </source>
</evidence>
<comment type="caution">
    <text evidence="10">The sequence shown here is derived from an EMBL/GenBank/DDBJ whole genome shotgun (WGS) entry which is preliminary data.</text>
</comment>
<keyword evidence="2" id="KW-0479">Metal-binding</keyword>
<evidence type="ECO:0000256" key="7">
    <source>
        <dbReference type="ARBA" id="ARBA00093796"/>
    </source>
</evidence>
<feature type="compositionally biased region" description="Polar residues" evidence="8">
    <location>
        <begin position="32"/>
        <end position="41"/>
    </location>
</feature>
<keyword evidence="4" id="KW-0408">Iron</keyword>
<dbReference type="Pfam" id="PF26519">
    <property type="entry name" value="BsaP"/>
    <property type="match status" value="1"/>
</dbReference>
<reference evidence="10" key="1">
    <citation type="submission" date="2021-03" db="EMBL/GenBank/DDBJ databases">
        <title>A new species, PO-11, isolated from a karst cave deposit.</title>
        <authorList>
            <person name="Zhaoxiaoyong W."/>
        </authorList>
    </citation>
    <scope>NUCLEOTIDE SEQUENCE</scope>
    <source>
        <strain evidence="10">PO-11</strain>
    </source>
</reference>
<evidence type="ECO:0000256" key="6">
    <source>
        <dbReference type="ARBA" id="ARBA00093780"/>
    </source>
</evidence>
<evidence type="ECO:0000256" key="4">
    <source>
        <dbReference type="ARBA" id="ARBA00023004"/>
    </source>
</evidence>
<evidence type="ECO:0000313" key="11">
    <source>
        <dbReference type="Proteomes" id="UP000664164"/>
    </source>
</evidence>
<dbReference type="Proteomes" id="UP000664164">
    <property type="component" value="Unassembled WGS sequence"/>
</dbReference>